<feature type="compositionally biased region" description="Polar residues" evidence="4">
    <location>
        <begin position="178"/>
        <end position="189"/>
    </location>
</feature>
<dbReference type="PROSITE" id="PS50297">
    <property type="entry name" value="ANK_REP_REGION"/>
    <property type="match status" value="5"/>
</dbReference>
<feature type="repeat" description="ANK" evidence="3">
    <location>
        <begin position="859"/>
        <end position="891"/>
    </location>
</feature>
<evidence type="ECO:0000256" key="1">
    <source>
        <dbReference type="ARBA" id="ARBA00022737"/>
    </source>
</evidence>
<keyword evidence="2 3" id="KW-0040">ANK repeat</keyword>
<keyword evidence="1" id="KW-0677">Repeat</keyword>
<feature type="repeat" description="ANK" evidence="3">
    <location>
        <begin position="700"/>
        <end position="733"/>
    </location>
</feature>
<evidence type="ECO:0008006" key="7">
    <source>
        <dbReference type="Google" id="ProtNLM"/>
    </source>
</evidence>
<feature type="repeat" description="ANK" evidence="3">
    <location>
        <begin position="826"/>
        <end position="858"/>
    </location>
</feature>
<feature type="region of interest" description="Disordered" evidence="4">
    <location>
        <begin position="166"/>
        <end position="192"/>
    </location>
</feature>
<dbReference type="InterPro" id="IPR002110">
    <property type="entry name" value="Ankyrin_rpt"/>
</dbReference>
<dbReference type="Gene3D" id="1.25.40.20">
    <property type="entry name" value="Ankyrin repeat-containing domain"/>
    <property type="match status" value="3"/>
</dbReference>
<comment type="caution">
    <text evidence="5">The sequence shown here is derived from an EMBL/GenBank/DDBJ whole genome shotgun (WGS) entry which is preliminary data.</text>
</comment>
<dbReference type="PROSITE" id="PS50088">
    <property type="entry name" value="ANK_REPEAT"/>
    <property type="match status" value="7"/>
</dbReference>
<name>A0AAE0TPP6_9PEZI</name>
<feature type="region of interest" description="Disordered" evidence="4">
    <location>
        <begin position="92"/>
        <end position="112"/>
    </location>
</feature>
<dbReference type="EMBL" id="JAUTXT010000046">
    <property type="protein sequence ID" value="KAK3671189.1"/>
    <property type="molecule type" value="Genomic_DNA"/>
</dbReference>
<dbReference type="InterPro" id="IPR050889">
    <property type="entry name" value="Dendritic_Spine_Reg/Scaffold"/>
</dbReference>
<evidence type="ECO:0000256" key="4">
    <source>
        <dbReference type="SAM" id="MobiDB-lite"/>
    </source>
</evidence>
<feature type="compositionally biased region" description="Polar residues" evidence="4">
    <location>
        <begin position="331"/>
        <end position="349"/>
    </location>
</feature>
<evidence type="ECO:0000313" key="5">
    <source>
        <dbReference type="EMBL" id="KAK3671189.1"/>
    </source>
</evidence>
<gene>
    <name evidence="5" type="ORF">LTR78_008990</name>
</gene>
<feature type="repeat" description="ANK" evidence="3">
    <location>
        <begin position="734"/>
        <end position="766"/>
    </location>
</feature>
<dbReference type="SMART" id="SM00248">
    <property type="entry name" value="ANK"/>
    <property type="match status" value="10"/>
</dbReference>
<keyword evidence="6" id="KW-1185">Reference proteome</keyword>
<feature type="repeat" description="ANK" evidence="3">
    <location>
        <begin position="535"/>
        <end position="567"/>
    </location>
</feature>
<sequence length="1014" mass="110376">MDPAGLLLSINMIDEKLEALANSHKTASETLSLIREQVKALQAGTQRIQEWLHFTEPTERAQVTGSVQDAVATVRSSLERLQDGVAAGFQGGNPAAKLIDDNKDSEPGDGTLIHNEARMRKYLVDLRECASLIQFTLNVCQLPGGETATQRTRELSNVAKALRRAQISSRRERRNVIEQVSTKGPQASSEDYDNLMVSVMAAEEELTDESLPSSTQVSLDSLDALGSGNGNAMNLDSRPTQEKPKPANPTVTINGHDLPDMPPVRPPKDLPDASSLASNTGLRPAVKDRQPSWSSGDGQLIDDINNILGTISVSSGDEKQREAASPPPNIPTKSSQRPDNNPLTVTRNRGLSLGSIRRKPVSATWSSSDISKRPLPENQAPARRNTGIRSSASSSAMRIAQKMTPLTDGLRSLSPDDYVNVELEQHSPVQPYVDSPPAYVAASSSVVATPRAVQPRRDTGRRSLVRQSTLSMMTQLARESRLEEIIGALKDGYNVNELDTSTGTTPIIEAARYRRYDVCRLLLDSGARAHLKDSDGNTALHHAAREGDSEICQLLVDAGAPSEDCNKDGKQPIQLAVVGGHTETVLCLVNSIPYRKPNDEALIEAWLSAIRLGDTPTAQALLAKGVKPKRLKDSWRMAGYAAQSGSLPMMEYCLAERANLKDRSPLGYSPLHFAALHGHQPMVEKLLALKVPWKATTKKTEETALHMAAAAGHTGCALALVAHKDANVTVEDADDQQPVHHAVRKGDVKLMATLLEHGAKLKDYNKYGWKPIHLAAAYGHVALLAECITRGTNIEEKLTTPSFKPGKRTNQAARRGYWAEIRWPHAGSRPLHLALEFGHVDIANLLISGGAKLDEADSRGWRPLHMAAWSCLPDMVDLLLYKGVAANSKTIDGHTALTLGYREYGILADQAARARIHDRLSMALAHEKRSMLKQITTYKLPTSGESKTAHQRNLAWHTAQLAEALYQPEDNREGEDEADIDDMSDSIEGSEIGVAVSDDAYDLYTQPGSSRTTK</sequence>
<evidence type="ECO:0000313" key="6">
    <source>
        <dbReference type="Proteomes" id="UP001274830"/>
    </source>
</evidence>
<feature type="region of interest" description="Disordered" evidence="4">
    <location>
        <begin position="968"/>
        <end position="1014"/>
    </location>
</feature>
<organism evidence="5 6">
    <name type="scientific">Recurvomyces mirabilis</name>
    <dbReference type="NCBI Taxonomy" id="574656"/>
    <lineage>
        <taxon>Eukaryota</taxon>
        <taxon>Fungi</taxon>
        <taxon>Dikarya</taxon>
        <taxon>Ascomycota</taxon>
        <taxon>Pezizomycotina</taxon>
        <taxon>Dothideomycetes</taxon>
        <taxon>Dothideomycetidae</taxon>
        <taxon>Mycosphaerellales</taxon>
        <taxon>Teratosphaeriaceae</taxon>
        <taxon>Recurvomyces</taxon>
    </lineage>
</organism>
<dbReference type="Pfam" id="PF13637">
    <property type="entry name" value="Ank_4"/>
    <property type="match status" value="1"/>
</dbReference>
<dbReference type="Proteomes" id="UP001274830">
    <property type="component" value="Unassembled WGS sequence"/>
</dbReference>
<proteinExistence type="predicted"/>
<dbReference type="Pfam" id="PF12796">
    <property type="entry name" value="Ank_2"/>
    <property type="match status" value="3"/>
</dbReference>
<feature type="region of interest" description="Disordered" evidence="4">
    <location>
        <begin position="220"/>
        <end position="301"/>
    </location>
</feature>
<feature type="repeat" description="ANK" evidence="3">
    <location>
        <begin position="502"/>
        <end position="534"/>
    </location>
</feature>
<feature type="repeat" description="ANK" evidence="3">
    <location>
        <begin position="666"/>
        <end position="687"/>
    </location>
</feature>
<protein>
    <recommendedName>
        <fullName evidence="7">Ankyrin repeat protein</fullName>
    </recommendedName>
</protein>
<dbReference type="PANTHER" id="PTHR24166">
    <property type="entry name" value="ROLLING PEBBLES, ISOFORM B"/>
    <property type="match status" value="1"/>
</dbReference>
<accession>A0AAE0TPP6</accession>
<dbReference type="InterPro" id="IPR036770">
    <property type="entry name" value="Ankyrin_rpt-contain_sf"/>
</dbReference>
<evidence type="ECO:0000256" key="2">
    <source>
        <dbReference type="ARBA" id="ARBA00023043"/>
    </source>
</evidence>
<evidence type="ECO:0000256" key="3">
    <source>
        <dbReference type="PROSITE-ProRule" id="PRU00023"/>
    </source>
</evidence>
<dbReference type="PANTHER" id="PTHR24166:SF48">
    <property type="entry name" value="PROTEIN VAPYRIN"/>
    <property type="match status" value="1"/>
</dbReference>
<feature type="region of interest" description="Disordered" evidence="4">
    <location>
        <begin position="315"/>
        <end position="396"/>
    </location>
</feature>
<dbReference type="SUPFAM" id="SSF48403">
    <property type="entry name" value="Ankyrin repeat"/>
    <property type="match status" value="2"/>
</dbReference>
<reference evidence="5" key="1">
    <citation type="submission" date="2023-07" db="EMBL/GenBank/DDBJ databases">
        <title>Black Yeasts Isolated from many extreme environments.</title>
        <authorList>
            <person name="Coleine C."/>
            <person name="Stajich J.E."/>
            <person name="Selbmann L."/>
        </authorList>
    </citation>
    <scope>NUCLEOTIDE SEQUENCE</scope>
    <source>
        <strain evidence="5">CCFEE 5485</strain>
    </source>
</reference>
<feature type="compositionally biased region" description="Acidic residues" evidence="4">
    <location>
        <begin position="972"/>
        <end position="985"/>
    </location>
</feature>
<dbReference type="AlphaFoldDB" id="A0AAE0TPP6"/>